<keyword evidence="3" id="KW-1185">Reference proteome</keyword>
<gene>
    <name evidence="2" type="ORF">AKAME5_001813800</name>
</gene>
<dbReference type="AlphaFoldDB" id="A0AAD3N6Q4"/>
<evidence type="ECO:0000313" key="3">
    <source>
        <dbReference type="Proteomes" id="UP001279410"/>
    </source>
</evidence>
<comment type="caution">
    <text evidence="2">The sequence shown here is derived from an EMBL/GenBank/DDBJ whole genome shotgun (WGS) entry which is preliminary data.</text>
</comment>
<dbReference type="Proteomes" id="UP001279410">
    <property type="component" value="Unassembled WGS sequence"/>
</dbReference>
<protein>
    <submittedName>
        <fullName evidence="2">Uncharacterized protein</fullName>
    </submittedName>
</protein>
<feature type="region of interest" description="Disordered" evidence="1">
    <location>
        <begin position="1"/>
        <end position="23"/>
    </location>
</feature>
<accession>A0AAD3N6Q4</accession>
<sequence>MALEREEMCPAGHGGPRWIPATEANTSRNLSTIESKMTFQLRVCEARHQICAAGCVMEENRRHISEREEPRVPADFLRKQLFQNTIPPRHHGPCPAPLQSEKKPGHITQRNF</sequence>
<name>A0AAD3N6Q4_LATJO</name>
<evidence type="ECO:0000256" key="1">
    <source>
        <dbReference type="SAM" id="MobiDB-lite"/>
    </source>
</evidence>
<dbReference type="EMBL" id="BRZM01000097">
    <property type="protein sequence ID" value="GLD66758.1"/>
    <property type="molecule type" value="Genomic_DNA"/>
</dbReference>
<reference evidence="2" key="1">
    <citation type="submission" date="2022-08" db="EMBL/GenBank/DDBJ databases">
        <title>Genome sequencing of akame (Lates japonicus).</title>
        <authorList>
            <person name="Hashiguchi Y."/>
            <person name="Takahashi H."/>
        </authorList>
    </citation>
    <scope>NUCLEOTIDE SEQUENCE</scope>
    <source>
        <strain evidence="2">Kochi</strain>
    </source>
</reference>
<evidence type="ECO:0000313" key="2">
    <source>
        <dbReference type="EMBL" id="GLD66758.1"/>
    </source>
</evidence>
<organism evidence="2 3">
    <name type="scientific">Lates japonicus</name>
    <name type="common">Japanese lates</name>
    <dbReference type="NCBI Taxonomy" id="270547"/>
    <lineage>
        <taxon>Eukaryota</taxon>
        <taxon>Metazoa</taxon>
        <taxon>Chordata</taxon>
        <taxon>Craniata</taxon>
        <taxon>Vertebrata</taxon>
        <taxon>Euteleostomi</taxon>
        <taxon>Actinopterygii</taxon>
        <taxon>Neopterygii</taxon>
        <taxon>Teleostei</taxon>
        <taxon>Neoteleostei</taxon>
        <taxon>Acanthomorphata</taxon>
        <taxon>Carangaria</taxon>
        <taxon>Carangaria incertae sedis</taxon>
        <taxon>Centropomidae</taxon>
        <taxon>Lates</taxon>
    </lineage>
</organism>
<proteinExistence type="predicted"/>
<feature type="region of interest" description="Disordered" evidence="1">
    <location>
        <begin position="85"/>
        <end position="112"/>
    </location>
</feature>